<dbReference type="EMBL" id="FRBL01000007">
    <property type="protein sequence ID" value="SHM23824.1"/>
    <property type="molecule type" value="Genomic_DNA"/>
</dbReference>
<protein>
    <recommendedName>
        <fullName evidence="4">DUF3108 domain-containing protein</fullName>
    </recommendedName>
</protein>
<dbReference type="Proteomes" id="UP000184420">
    <property type="component" value="Unassembled WGS sequence"/>
</dbReference>
<dbReference type="Pfam" id="PF11306">
    <property type="entry name" value="DUF3108"/>
    <property type="match status" value="1"/>
</dbReference>
<dbReference type="RefSeq" id="WP_073084023.1">
    <property type="nucleotide sequence ID" value="NZ_FRBL01000007.1"/>
</dbReference>
<proteinExistence type="predicted"/>
<keyword evidence="1" id="KW-0732">Signal</keyword>
<evidence type="ECO:0008006" key="4">
    <source>
        <dbReference type="Google" id="ProtNLM"/>
    </source>
</evidence>
<dbReference type="STRING" id="1419482.SAMN05444266_10792"/>
<dbReference type="InterPro" id="IPR021457">
    <property type="entry name" value="DUF3108"/>
</dbReference>
<feature type="signal peptide" evidence="1">
    <location>
        <begin position="1"/>
        <end position="19"/>
    </location>
</feature>
<gene>
    <name evidence="2" type="ORF">SAMN05444266_10792</name>
</gene>
<dbReference type="AlphaFoldDB" id="A0A1M7H5B8"/>
<dbReference type="OrthoDB" id="9808473at2"/>
<evidence type="ECO:0000313" key="2">
    <source>
        <dbReference type="EMBL" id="SHM23824.1"/>
    </source>
</evidence>
<sequence>MRYFLLIILFLTCIRPAKAQNDFCSIRNTSFKTGESVTLKVFYALGKMFIGAGEATFNVGLERFANRDVYHIVADGKTYRAYDWVFKVRDRYETYLDTATLQPLKFIRNVNEGGYKIYNNVVFNQAGHQAISTTGTFTVPPCVQDVISSIYYARNIDFSKYKPEDKIPFAMFLDDQVYNIYVRYMGKEEIKTKFGTFRAIKFRPLLIKGTMFEGGEKMTVWVSDDANKVPLRIESPISVGSVVVDMINYSNLRYPFTSLIKQR</sequence>
<keyword evidence="3" id="KW-1185">Reference proteome</keyword>
<feature type="chain" id="PRO_5013133549" description="DUF3108 domain-containing protein" evidence="1">
    <location>
        <begin position="20"/>
        <end position="263"/>
    </location>
</feature>
<evidence type="ECO:0000313" key="3">
    <source>
        <dbReference type="Proteomes" id="UP000184420"/>
    </source>
</evidence>
<evidence type="ECO:0000256" key="1">
    <source>
        <dbReference type="SAM" id="SignalP"/>
    </source>
</evidence>
<name>A0A1M7H5B8_9BACT</name>
<organism evidence="2 3">
    <name type="scientific">Chitinophaga jiangningensis</name>
    <dbReference type="NCBI Taxonomy" id="1419482"/>
    <lineage>
        <taxon>Bacteria</taxon>
        <taxon>Pseudomonadati</taxon>
        <taxon>Bacteroidota</taxon>
        <taxon>Chitinophagia</taxon>
        <taxon>Chitinophagales</taxon>
        <taxon>Chitinophagaceae</taxon>
        <taxon>Chitinophaga</taxon>
    </lineage>
</organism>
<accession>A0A1M7H5B8</accession>
<reference evidence="2 3" key="1">
    <citation type="submission" date="2016-11" db="EMBL/GenBank/DDBJ databases">
        <authorList>
            <person name="Jaros S."/>
            <person name="Januszkiewicz K."/>
            <person name="Wedrychowicz H."/>
        </authorList>
    </citation>
    <scope>NUCLEOTIDE SEQUENCE [LARGE SCALE GENOMIC DNA]</scope>
    <source>
        <strain evidence="2 3">DSM 27406</strain>
    </source>
</reference>